<dbReference type="Gene3D" id="3.30.420.130">
    <property type="entry name" value="Dinitrogenase iron-molybdenum cofactor biosynthesis domain"/>
    <property type="match status" value="1"/>
</dbReference>
<feature type="domain" description="Dinitrogenase iron-molybdenum cofactor biosynthesis" evidence="2">
    <location>
        <begin position="14"/>
        <end position="109"/>
    </location>
</feature>
<reference evidence="3 4" key="1">
    <citation type="journal article" date="2006" name="Nat. Biotechnol.">
        <title>Complete genome of the mutualistic, N2-fixing grass endophyte Azoarcus sp. strain BH72.</title>
        <authorList>
            <person name="Krause A."/>
            <person name="Ramakumar A."/>
            <person name="Bartels D."/>
            <person name="Battistoni F."/>
            <person name="Bekel T."/>
            <person name="Boch J."/>
            <person name="Boehm M."/>
            <person name="Friedrich F."/>
            <person name="Hurek T."/>
            <person name="Krause L."/>
            <person name="Linke B."/>
            <person name="McHardy A.C."/>
            <person name="Sarkar A."/>
            <person name="Schneiker S."/>
            <person name="Syed A.A."/>
            <person name="Thauer R."/>
            <person name="Vorhoelter F.-J."/>
            <person name="Weidner S."/>
            <person name="Puehler A."/>
            <person name="Reinhold-Hurek B."/>
            <person name="Kaiser O."/>
            <person name="Goesmann A."/>
        </authorList>
    </citation>
    <scope>NUCLEOTIDE SEQUENCE [LARGE SCALE GENOMIC DNA]</scope>
    <source>
        <strain evidence="3 4">BH72</strain>
    </source>
</reference>
<dbReference type="EMBL" id="AM406670">
    <property type="protein sequence ID" value="CAL95398.1"/>
    <property type="molecule type" value="Genomic_DNA"/>
</dbReference>
<dbReference type="InterPro" id="IPR051840">
    <property type="entry name" value="NifX/NifY_domain"/>
</dbReference>
<evidence type="ECO:0000313" key="3">
    <source>
        <dbReference type="EMBL" id="CAL95398.1"/>
    </source>
</evidence>
<keyword evidence="4" id="KW-1185">Reference proteome</keyword>
<organism evidence="3 4">
    <name type="scientific">Azoarcus sp. (strain BH72)</name>
    <dbReference type="NCBI Taxonomy" id="418699"/>
    <lineage>
        <taxon>Bacteria</taxon>
        <taxon>Pseudomonadati</taxon>
        <taxon>Pseudomonadota</taxon>
        <taxon>Betaproteobacteria</taxon>
        <taxon>Rhodocyclales</taxon>
        <taxon>Zoogloeaceae</taxon>
        <taxon>Azoarcus</taxon>
    </lineage>
</organism>
<name>A1K993_AZOSB</name>
<dbReference type="AlphaFoldDB" id="A1K993"/>
<sequence length="122" mass="12685">MQEQARVAVATKDGLAVSEHFGHAKVFHVYDVDTAGARPVEKREVAHYCLGGSSDQGALAGILAAVADCEAVLVAKIGDGPTEKLKAKGIAGVGDYAWEAIDEALAHYYAARAAHRAALRAG</sequence>
<evidence type="ECO:0000313" key="4">
    <source>
        <dbReference type="Proteomes" id="UP000002588"/>
    </source>
</evidence>
<dbReference type="CDD" id="cd00852">
    <property type="entry name" value="NifB"/>
    <property type="match status" value="1"/>
</dbReference>
<keyword evidence="1" id="KW-0535">Nitrogen fixation</keyword>
<dbReference type="PANTHER" id="PTHR33937:SF2">
    <property type="entry name" value="DINITROGENASE IRON-MOLYBDENUM COFACTOR BIOSYNTHESIS DOMAIN-CONTAINING PROTEIN"/>
    <property type="match status" value="1"/>
</dbReference>
<gene>
    <name evidence="3" type="ordered locus">azo2782</name>
</gene>
<dbReference type="InterPro" id="IPR034165">
    <property type="entry name" value="NifB_C"/>
</dbReference>
<evidence type="ECO:0000256" key="1">
    <source>
        <dbReference type="ARBA" id="ARBA00023231"/>
    </source>
</evidence>
<accession>A1K993</accession>
<dbReference type="eggNOG" id="COG1433">
    <property type="taxonomic scope" value="Bacteria"/>
</dbReference>
<dbReference type="InterPro" id="IPR003731">
    <property type="entry name" value="Di-Nase_FeMo-co_biosynth"/>
</dbReference>
<dbReference type="HOGENOM" id="CLU_104194_3_2_4"/>
<protein>
    <recommendedName>
        <fullName evidence="2">Dinitrogenase iron-molybdenum cofactor biosynthesis domain-containing protein</fullName>
    </recommendedName>
</protein>
<dbReference type="SUPFAM" id="SSF53146">
    <property type="entry name" value="Nitrogenase accessory factor-like"/>
    <property type="match status" value="1"/>
</dbReference>
<dbReference type="PANTHER" id="PTHR33937">
    <property type="entry name" value="IRON-MOLYBDENUM PROTEIN-RELATED-RELATED"/>
    <property type="match status" value="1"/>
</dbReference>
<proteinExistence type="predicted"/>
<dbReference type="STRING" id="62928.azo2782"/>
<dbReference type="InterPro" id="IPR036105">
    <property type="entry name" value="DiNase_FeMo-co_biosyn_sf"/>
</dbReference>
<evidence type="ECO:0000259" key="2">
    <source>
        <dbReference type="Pfam" id="PF02579"/>
    </source>
</evidence>
<dbReference type="Proteomes" id="UP000002588">
    <property type="component" value="Chromosome"/>
</dbReference>
<dbReference type="KEGG" id="azo:azo2782"/>
<dbReference type="Pfam" id="PF02579">
    <property type="entry name" value="Nitro_FeMo-Co"/>
    <property type="match status" value="1"/>
</dbReference>